<accession>A0A9W8MMV9</accession>
<dbReference type="Gene3D" id="2.80.10.50">
    <property type="match status" value="1"/>
</dbReference>
<dbReference type="Proteomes" id="UP001140091">
    <property type="component" value="Unassembled WGS sequence"/>
</dbReference>
<dbReference type="SUPFAM" id="SSF50370">
    <property type="entry name" value="Ricin B-like lectins"/>
    <property type="match status" value="1"/>
</dbReference>
<dbReference type="EMBL" id="JANBPK010000311">
    <property type="protein sequence ID" value="KAJ2935827.1"/>
    <property type="molecule type" value="Genomic_DNA"/>
</dbReference>
<dbReference type="AlphaFoldDB" id="A0A9W8MMV9"/>
<proteinExistence type="predicted"/>
<dbReference type="OrthoDB" id="2131701at2759"/>
<organism evidence="1 2">
    <name type="scientific">Candolleomyces eurysporus</name>
    <dbReference type="NCBI Taxonomy" id="2828524"/>
    <lineage>
        <taxon>Eukaryota</taxon>
        <taxon>Fungi</taxon>
        <taxon>Dikarya</taxon>
        <taxon>Basidiomycota</taxon>
        <taxon>Agaricomycotina</taxon>
        <taxon>Agaricomycetes</taxon>
        <taxon>Agaricomycetidae</taxon>
        <taxon>Agaricales</taxon>
        <taxon>Agaricineae</taxon>
        <taxon>Psathyrellaceae</taxon>
        <taxon>Candolleomyces</taxon>
    </lineage>
</organism>
<reference evidence="1" key="1">
    <citation type="submission" date="2022-06" db="EMBL/GenBank/DDBJ databases">
        <title>Genome Sequence of Candolleomyces eurysporus.</title>
        <authorList>
            <person name="Buettner E."/>
        </authorList>
    </citation>
    <scope>NUCLEOTIDE SEQUENCE</scope>
    <source>
        <strain evidence="1">VTCC 930004</strain>
    </source>
</reference>
<comment type="caution">
    <text evidence="1">The sequence shown here is derived from an EMBL/GenBank/DDBJ whole genome shotgun (WGS) entry which is preliminary data.</text>
</comment>
<sequence>MPQPFAWEIVPDWANGAQGGSCRIFVPYTELNLDLDWGKADPGTIVHLYSRAPVVRQLWRFEIAGPIVTSRTEVPVTEPA</sequence>
<evidence type="ECO:0000313" key="1">
    <source>
        <dbReference type="EMBL" id="KAJ2935827.1"/>
    </source>
</evidence>
<protein>
    <recommendedName>
        <fullName evidence="3">Ricin B lectin domain-containing protein</fullName>
    </recommendedName>
</protein>
<keyword evidence="2" id="KW-1185">Reference proteome</keyword>
<gene>
    <name evidence="1" type="ORF">H1R20_g1270</name>
</gene>
<evidence type="ECO:0000313" key="2">
    <source>
        <dbReference type="Proteomes" id="UP001140091"/>
    </source>
</evidence>
<name>A0A9W8MMV9_9AGAR</name>
<feature type="non-terminal residue" evidence="1">
    <location>
        <position position="1"/>
    </location>
</feature>
<evidence type="ECO:0008006" key="3">
    <source>
        <dbReference type="Google" id="ProtNLM"/>
    </source>
</evidence>
<dbReference type="InterPro" id="IPR035992">
    <property type="entry name" value="Ricin_B-like_lectins"/>
</dbReference>